<keyword evidence="1" id="KW-1133">Transmembrane helix</keyword>
<sequence length="169" mass="18864">MIFEDNKINLLLASDLSALAQCLMRNGIRAFEDIYVYIATDLERENISIILGNLLSLLALIAIIGCIVERILAMILNITSFLFRMALMVLSLIGLVLCFSRMGSVEFGQLLFRGFEIFSSYFGIKYQGSKATQEEGDKVNIEQEIGGQETNKWAQYMMQGINALGRGTS</sequence>
<name>A0A167VEE0_9EURO</name>
<dbReference type="Proteomes" id="UP000242877">
    <property type="component" value="Unassembled WGS sequence"/>
</dbReference>
<comment type="caution">
    <text evidence="2">The sequence shown here is derived from an EMBL/GenBank/DDBJ whole genome shotgun (WGS) entry which is preliminary data.</text>
</comment>
<evidence type="ECO:0000313" key="2">
    <source>
        <dbReference type="EMBL" id="KZZ87407.1"/>
    </source>
</evidence>
<feature type="transmembrane region" description="Helical" evidence="1">
    <location>
        <begin position="81"/>
        <end position="99"/>
    </location>
</feature>
<dbReference type="EMBL" id="AZGZ01000034">
    <property type="protein sequence ID" value="KZZ87407.1"/>
    <property type="molecule type" value="Genomic_DNA"/>
</dbReference>
<evidence type="ECO:0000313" key="3">
    <source>
        <dbReference type="Proteomes" id="UP000242877"/>
    </source>
</evidence>
<proteinExistence type="predicted"/>
<evidence type="ECO:0000256" key="1">
    <source>
        <dbReference type="SAM" id="Phobius"/>
    </source>
</evidence>
<dbReference type="AlphaFoldDB" id="A0A167VEE0"/>
<organism evidence="2 3">
    <name type="scientific">Ascosphaera apis ARSEF 7405</name>
    <dbReference type="NCBI Taxonomy" id="392613"/>
    <lineage>
        <taxon>Eukaryota</taxon>
        <taxon>Fungi</taxon>
        <taxon>Dikarya</taxon>
        <taxon>Ascomycota</taxon>
        <taxon>Pezizomycotina</taxon>
        <taxon>Eurotiomycetes</taxon>
        <taxon>Eurotiomycetidae</taxon>
        <taxon>Onygenales</taxon>
        <taxon>Ascosphaeraceae</taxon>
        <taxon>Ascosphaera</taxon>
    </lineage>
</organism>
<keyword evidence="1" id="KW-0812">Transmembrane</keyword>
<accession>A0A167VEE0</accession>
<feature type="transmembrane region" description="Helical" evidence="1">
    <location>
        <begin position="54"/>
        <end position="75"/>
    </location>
</feature>
<keyword evidence="1" id="KW-0472">Membrane</keyword>
<dbReference type="VEuPathDB" id="FungiDB:AAP_05640"/>
<protein>
    <submittedName>
        <fullName evidence="2">Uncharacterized protein</fullName>
    </submittedName>
</protein>
<keyword evidence="3" id="KW-1185">Reference proteome</keyword>
<gene>
    <name evidence="2" type="ORF">AAP_05640</name>
</gene>
<reference evidence="2 3" key="1">
    <citation type="journal article" date="2016" name="Genome Biol. Evol.">
        <title>Divergent and convergent evolution of fungal pathogenicity.</title>
        <authorList>
            <person name="Shang Y."/>
            <person name="Xiao G."/>
            <person name="Zheng P."/>
            <person name="Cen K."/>
            <person name="Zhan S."/>
            <person name="Wang C."/>
        </authorList>
    </citation>
    <scope>NUCLEOTIDE SEQUENCE [LARGE SCALE GENOMIC DNA]</scope>
    <source>
        <strain evidence="2 3">ARSEF 7405</strain>
    </source>
</reference>